<evidence type="ECO:0000256" key="1">
    <source>
        <dbReference type="SAM" id="MobiDB-lite"/>
    </source>
</evidence>
<proteinExistence type="predicted"/>
<sequence length="335" mass="35493">MQQQQAPNPPGYGPPVTAPAPRRPLSPAPSYHTLPPDTEATLSSTSTSRSSNNNNNNNALLNAARTAPDAILSHLILSNHPAPPSKHLNLGANGANGGSGTARHLSASSADGKGRYRVSFPSSMEARVGKVVGGGPGGLAVQEDIASVQYSSRGFKVVELTVEAGVKRREVVVLEVGYEELQAQRGMRVGMRVGGVERGLRWVVVGVGEEEAGLAPSGGDGRRKSGERGGSGRLPAGAHEKRRQQAAFSALRLVDAEGNVYAEYSHEVGLPSVMSEERWGRVSIRSRVVMLDEGVDRAFVTLAALLECYVRIFGQVRKEERHWGNFAGGVACSVM</sequence>
<reference evidence="2 3" key="1">
    <citation type="submission" date="2013-03" db="EMBL/GenBank/DDBJ databases">
        <title>The Genome Sequence of Phialophora europaea CBS 101466.</title>
        <authorList>
            <consortium name="The Broad Institute Genomics Platform"/>
            <person name="Cuomo C."/>
            <person name="de Hoog S."/>
            <person name="Gorbushina A."/>
            <person name="Walker B."/>
            <person name="Young S.K."/>
            <person name="Zeng Q."/>
            <person name="Gargeya S."/>
            <person name="Fitzgerald M."/>
            <person name="Haas B."/>
            <person name="Abouelleil A."/>
            <person name="Allen A.W."/>
            <person name="Alvarado L."/>
            <person name="Arachchi H.M."/>
            <person name="Berlin A.M."/>
            <person name="Chapman S.B."/>
            <person name="Gainer-Dewar J."/>
            <person name="Goldberg J."/>
            <person name="Griggs A."/>
            <person name="Gujja S."/>
            <person name="Hansen M."/>
            <person name="Howarth C."/>
            <person name="Imamovic A."/>
            <person name="Ireland A."/>
            <person name="Larimer J."/>
            <person name="McCowan C."/>
            <person name="Murphy C."/>
            <person name="Pearson M."/>
            <person name="Poon T.W."/>
            <person name="Priest M."/>
            <person name="Roberts A."/>
            <person name="Saif S."/>
            <person name="Shea T."/>
            <person name="Sisk P."/>
            <person name="Sykes S."/>
            <person name="Wortman J."/>
            <person name="Nusbaum C."/>
            <person name="Birren B."/>
        </authorList>
    </citation>
    <scope>NUCLEOTIDE SEQUENCE [LARGE SCALE GENOMIC DNA]</scope>
    <source>
        <strain evidence="2 3">CBS 101466</strain>
    </source>
</reference>
<accession>W2RUS0</accession>
<feature type="compositionally biased region" description="Pro residues" evidence="1">
    <location>
        <begin position="7"/>
        <end position="27"/>
    </location>
</feature>
<evidence type="ECO:0000313" key="2">
    <source>
        <dbReference type="EMBL" id="ETN39439.1"/>
    </source>
</evidence>
<organism evidence="2 3">
    <name type="scientific">Cyphellophora europaea (strain CBS 101466)</name>
    <name type="common">Phialophora europaea</name>
    <dbReference type="NCBI Taxonomy" id="1220924"/>
    <lineage>
        <taxon>Eukaryota</taxon>
        <taxon>Fungi</taxon>
        <taxon>Dikarya</taxon>
        <taxon>Ascomycota</taxon>
        <taxon>Pezizomycotina</taxon>
        <taxon>Eurotiomycetes</taxon>
        <taxon>Chaetothyriomycetidae</taxon>
        <taxon>Chaetothyriales</taxon>
        <taxon>Cyphellophoraceae</taxon>
        <taxon>Cyphellophora</taxon>
    </lineage>
</organism>
<feature type="region of interest" description="Disordered" evidence="1">
    <location>
        <begin position="83"/>
        <end position="113"/>
    </location>
</feature>
<protein>
    <submittedName>
        <fullName evidence="2">Uncharacterized protein</fullName>
    </submittedName>
</protein>
<dbReference type="RefSeq" id="XP_008718224.1">
    <property type="nucleotide sequence ID" value="XM_008720002.1"/>
</dbReference>
<feature type="compositionally biased region" description="Low complexity" evidence="1">
    <location>
        <begin position="40"/>
        <end position="59"/>
    </location>
</feature>
<feature type="region of interest" description="Disordered" evidence="1">
    <location>
        <begin position="213"/>
        <end position="239"/>
    </location>
</feature>
<dbReference type="OrthoDB" id="10632256at2759"/>
<dbReference type="VEuPathDB" id="FungiDB:HMPREF1541_05662"/>
<dbReference type="EMBL" id="KB822721">
    <property type="protein sequence ID" value="ETN39439.1"/>
    <property type="molecule type" value="Genomic_DNA"/>
</dbReference>
<dbReference type="GeneID" id="19973001"/>
<dbReference type="HOGENOM" id="CLU_829042_0_0_1"/>
<dbReference type="AlphaFoldDB" id="W2RUS0"/>
<name>W2RUS0_CYPE1</name>
<keyword evidence="3" id="KW-1185">Reference proteome</keyword>
<evidence type="ECO:0000313" key="3">
    <source>
        <dbReference type="Proteomes" id="UP000030752"/>
    </source>
</evidence>
<dbReference type="InParanoid" id="W2RUS0"/>
<dbReference type="Proteomes" id="UP000030752">
    <property type="component" value="Unassembled WGS sequence"/>
</dbReference>
<gene>
    <name evidence="2" type="ORF">HMPREF1541_05662</name>
</gene>
<feature type="region of interest" description="Disordered" evidence="1">
    <location>
        <begin position="1"/>
        <end position="59"/>
    </location>
</feature>